<evidence type="ECO:0000256" key="1">
    <source>
        <dbReference type="SAM" id="Phobius"/>
    </source>
</evidence>
<keyword evidence="1" id="KW-1133">Transmembrane helix</keyword>
<evidence type="ECO:0000259" key="2">
    <source>
        <dbReference type="Pfam" id="PF12222"/>
    </source>
</evidence>
<evidence type="ECO:0000313" key="4">
    <source>
        <dbReference type="Proteomes" id="UP000002258"/>
    </source>
</evidence>
<feature type="transmembrane region" description="Helical" evidence="1">
    <location>
        <begin position="35"/>
        <end position="56"/>
    </location>
</feature>
<dbReference type="InterPro" id="IPR056948">
    <property type="entry name" value="PNGaseA_N"/>
</dbReference>
<dbReference type="OrthoDB" id="4026295at2759"/>
<dbReference type="eggNOG" id="ENOG502RQFI">
    <property type="taxonomic scope" value="Eukaryota"/>
</dbReference>
<keyword evidence="1" id="KW-0472">Membrane</keyword>
<organism evidence="3 4">
    <name type="scientific">Scheffersomyces stipitis (strain ATCC 58785 / CBS 6054 / NBRC 10063 / NRRL Y-11545)</name>
    <name type="common">Yeast</name>
    <name type="synonym">Pichia stipitis</name>
    <dbReference type="NCBI Taxonomy" id="322104"/>
    <lineage>
        <taxon>Eukaryota</taxon>
        <taxon>Fungi</taxon>
        <taxon>Dikarya</taxon>
        <taxon>Ascomycota</taxon>
        <taxon>Saccharomycotina</taxon>
        <taxon>Pichiomycetes</taxon>
        <taxon>Debaryomycetaceae</taxon>
        <taxon>Scheffersomyces</taxon>
    </lineage>
</organism>
<dbReference type="AlphaFoldDB" id="A3LWG9"/>
<feature type="domain" description="Peptide N-acetyl-beta-D-glucosaminyl asparaginase amidase A N-terminal" evidence="2">
    <location>
        <begin position="121"/>
        <end position="430"/>
    </location>
</feature>
<dbReference type="GeneID" id="4839093"/>
<dbReference type="Proteomes" id="UP000002258">
    <property type="component" value="Chromosome 5"/>
</dbReference>
<dbReference type="InterPro" id="IPR021102">
    <property type="entry name" value="PNGase_A"/>
</dbReference>
<dbReference type="HOGENOM" id="CLU_424502_0_0_1"/>
<dbReference type="PANTHER" id="PTHR31104">
    <property type="entry name" value="PEPTIDE-N4-(N-ACETYL-BETA-GLUCOSAMINYL)ASPARAGINE AMIDASE A PROTEIN"/>
    <property type="match status" value="1"/>
</dbReference>
<dbReference type="EMBL" id="CP000499">
    <property type="protein sequence ID" value="ABN66971.2"/>
    <property type="molecule type" value="Genomic_DNA"/>
</dbReference>
<name>A3LWG9_PICST</name>
<sequence length="634" mass="69755">MSKENTTFDGLTANDATFFEDFERNEKTRDSKPSVWRRMMGIFTFASVMILLYFSYQADVNYAINSTASAISNKFLQTAPEEPAVPAPIIKVFEIQPELKADKTSNTSVVYENQQLSNGLSASFSSPKHAEYDGAFLTLNFTNSDNETQNVNVVEVYIDGHPVWRSSTPFGKPGFTTISSTTKDISKYLTLLEEKHSKFSVKVLEGSADNVNFSLAVTTTSSGKAKSAKHTPITVDSLFTPAGQADKLIPLTKSKNVAFELSKEGKFQIELPRFNGKTSSAKLELFASTSKEEVDYFKKDDAPLRLLNIFINDQYISTISPKATLYHPGSIDASDNFVPVADFGNFVGFTYEVDLVNALPLLWSGRTTLEVQVVSPVNDVDTAPVGSIDPHPKPILKDENQIPVDSWFVSGNIFLWEHKAIVSSKGKIIEAVAEESVSGVYSKSPSYSPWAPSRKSEVVSDKISSNQSSIIKFSLKDNSTLSFIINQNLTISNVLTKSERSSKKTVGNPYAPGGIAETTNLELVLTNHQKVKFEFLNATSSETLLTVESSVSFPLTSSGKKTTQEGKDDKTTLNANIDTKIKKKVNGKAVHELTVSESLLNNQYVGTISNLKYKTEKFKKSLQVIKGHVIDDTL</sequence>
<keyword evidence="4" id="KW-1185">Reference proteome</keyword>
<evidence type="ECO:0000313" key="3">
    <source>
        <dbReference type="EMBL" id="ABN66971.2"/>
    </source>
</evidence>
<protein>
    <recommendedName>
        <fullName evidence="2">Peptide N-acetyl-beta-D-glucosaminyl asparaginase amidase A N-terminal domain-containing protein</fullName>
    </recommendedName>
</protein>
<dbReference type="Pfam" id="PF12222">
    <property type="entry name" value="PNGaseA"/>
    <property type="match status" value="1"/>
</dbReference>
<dbReference type="InParanoid" id="A3LWG9"/>
<dbReference type="RefSeq" id="XP_001385000.2">
    <property type="nucleotide sequence ID" value="XM_001384963.1"/>
</dbReference>
<dbReference type="KEGG" id="pic:PICST_32468"/>
<keyword evidence="1" id="KW-0812">Transmembrane</keyword>
<reference evidence="3 4" key="1">
    <citation type="journal article" date="2007" name="Nat. Biotechnol.">
        <title>Genome sequence of the lignocellulose-bioconverting and xylose-fermenting yeast Pichia stipitis.</title>
        <authorList>
            <person name="Jeffries T.W."/>
            <person name="Grigoriev I.V."/>
            <person name="Grimwood J."/>
            <person name="Laplaza J.M."/>
            <person name="Aerts A."/>
            <person name="Salamov A."/>
            <person name="Schmutz J."/>
            <person name="Lindquist E."/>
            <person name="Dehal P."/>
            <person name="Shapiro H."/>
            <person name="Jin Y.S."/>
            <person name="Passoth V."/>
            <person name="Richardson P.M."/>
        </authorList>
    </citation>
    <scope>NUCLEOTIDE SEQUENCE [LARGE SCALE GENOMIC DNA]</scope>
    <source>
        <strain evidence="4">ATCC 58785 / CBS 6054 / NBRC 10063 / NRRL Y-11545</strain>
    </source>
</reference>
<gene>
    <name evidence="3" type="ORF">PICST_32468</name>
</gene>
<accession>A3LWG9</accession>
<proteinExistence type="predicted"/>